<dbReference type="AlphaFoldDB" id="W3A0C7"/>
<proteinExistence type="predicted"/>
<accession>W3A0C7</accession>
<dbReference type="Proteomes" id="UP000018948">
    <property type="component" value="Unassembled WGS sequence"/>
</dbReference>
<evidence type="ECO:0000256" key="1">
    <source>
        <dbReference type="SAM" id="MobiDB-lite"/>
    </source>
</evidence>
<evidence type="ECO:0000313" key="3">
    <source>
        <dbReference type="Proteomes" id="UP000018948"/>
    </source>
</evidence>
<comment type="caution">
    <text evidence="2">The sequence shown here is derived from an EMBL/GenBank/DDBJ whole genome shotgun (WGS) entry which is preliminary data.</text>
</comment>
<reference evidence="2 3" key="1">
    <citation type="submission" date="2013-11" db="EMBL/GenBank/DDBJ databases">
        <title>The Genome Sequence of Phytophthora parasitica P10297.</title>
        <authorList>
            <consortium name="The Broad Institute Genomics Platform"/>
            <person name="Russ C."/>
            <person name="Tyler B."/>
            <person name="Panabieres F."/>
            <person name="Shan W."/>
            <person name="Tripathy S."/>
            <person name="Grunwald N."/>
            <person name="Machado M."/>
            <person name="Johnson C.S."/>
            <person name="Walker B."/>
            <person name="Young S.K."/>
            <person name="Zeng Q."/>
            <person name="Gargeya S."/>
            <person name="Fitzgerald M."/>
            <person name="Haas B."/>
            <person name="Abouelleil A."/>
            <person name="Allen A.W."/>
            <person name="Alvarado L."/>
            <person name="Arachchi H.M."/>
            <person name="Berlin A.M."/>
            <person name="Chapman S.B."/>
            <person name="Gainer-Dewar J."/>
            <person name="Goldberg J."/>
            <person name="Griggs A."/>
            <person name="Gujja S."/>
            <person name="Hansen M."/>
            <person name="Howarth C."/>
            <person name="Imamovic A."/>
            <person name="Ireland A."/>
            <person name="Larimer J."/>
            <person name="McCowan C."/>
            <person name="Murphy C."/>
            <person name="Pearson M."/>
            <person name="Poon T.W."/>
            <person name="Priest M."/>
            <person name="Roberts A."/>
            <person name="Saif S."/>
            <person name="Shea T."/>
            <person name="Sisk P."/>
            <person name="Sykes S."/>
            <person name="Wortman J."/>
            <person name="Nusbaum C."/>
            <person name="Birren B."/>
        </authorList>
    </citation>
    <scope>NUCLEOTIDE SEQUENCE [LARGE SCALE GENOMIC DNA]</scope>
    <source>
        <strain evidence="2 3">P10297</strain>
    </source>
</reference>
<evidence type="ECO:0000313" key="2">
    <source>
        <dbReference type="EMBL" id="ETP51979.1"/>
    </source>
</evidence>
<feature type="compositionally biased region" description="Basic residues" evidence="1">
    <location>
        <begin position="216"/>
        <end position="225"/>
    </location>
</feature>
<feature type="region of interest" description="Disordered" evidence="1">
    <location>
        <begin position="177"/>
        <end position="257"/>
    </location>
</feature>
<name>W3A0C7_PHYNI</name>
<dbReference type="EMBL" id="ANIY01000679">
    <property type="protein sequence ID" value="ETP51979.1"/>
    <property type="molecule type" value="Genomic_DNA"/>
</dbReference>
<feature type="compositionally biased region" description="Low complexity" evidence="1">
    <location>
        <begin position="388"/>
        <end position="397"/>
    </location>
</feature>
<feature type="region of interest" description="Disordered" evidence="1">
    <location>
        <begin position="278"/>
        <end position="459"/>
    </location>
</feature>
<gene>
    <name evidence="2" type="ORF">F442_02952</name>
</gene>
<feature type="compositionally biased region" description="Basic residues" evidence="1">
    <location>
        <begin position="297"/>
        <end position="314"/>
    </location>
</feature>
<feature type="compositionally biased region" description="Basic and acidic residues" evidence="1">
    <location>
        <begin position="336"/>
        <end position="357"/>
    </location>
</feature>
<feature type="compositionally biased region" description="Polar residues" evidence="1">
    <location>
        <begin position="285"/>
        <end position="294"/>
    </location>
</feature>
<sequence>MGRRLKAPNELLRASGVGQIGQWADYHRDLVKHMRVATETARRAAAQNQARREKYYNQRTRATTQFKVGDVVWILRPPKGRGVTKLAHRWVGPAKVVEDVGYDNWKLVRHDTGDTFVTHCSFLTSYHCPEGLLDDIARQTVAELDEEDGGGLSEIWEEPVVEHGEAADLQGVTEGELRPEPGQAIRPGLPETVPGAVETTQEDERRSGASPDIRQHIRQVLRRRIAERATSQRRQVTKSSGQSTAPTSSGMPDRRMVDGESGIMAASAEINKNSVAAVGEAENSGGRSPTNRIGATTKRRTRATSGSVRKKARTRQTLSSDANDDVEDEVQSHGQARSDARAARDTRAARRRADRDQQGATSTEETSADADRRLYDAGISSSCERRASAAGAAAGPGNVSDQEGAQQDDSKSPDASYDEEDAVHPVGGRGERDDEVGATVQTLRGRGRPRNQPRPEDPLHIEVHGPIVEWGRRRRRNRAGRYVLEYQAEYRSVENGPVEKRWLSIAEYEALLDGGKLGDELGGDVE</sequence>
<protein>
    <submittedName>
        <fullName evidence="2">Uncharacterized protein</fullName>
    </submittedName>
</protein>
<feature type="compositionally biased region" description="Polar residues" evidence="1">
    <location>
        <begin position="232"/>
        <end position="250"/>
    </location>
</feature>
<organism evidence="2 3">
    <name type="scientific">Phytophthora nicotianae P10297</name>
    <dbReference type="NCBI Taxonomy" id="1317064"/>
    <lineage>
        <taxon>Eukaryota</taxon>
        <taxon>Sar</taxon>
        <taxon>Stramenopiles</taxon>
        <taxon>Oomycota</taxon>
        <taxon>Peronosporomycetes</taxon>
        <taxon>Peronosporales</taxon>
        <taxon>Peronosporaceae</taxon>
        <taxon>Phytophthora</taxon>
    </lineage>
</organism>